<dbReference type="RefSeq" id="WP_183998714.1">
    <property type="nucleotide sequence ID" value="NZ_JACIEH010000002.1"/>
</dbReference>
<keyword evidence="2" id="KW-1185">Reference proteome</keyword>
<protein>
    <submittedName>
        <fullName evidence="1">Uncharacterized protein</fullName>
    </submittedName>
</protein>
<dbReference type="Proteomes" id="UP000557392">
    <property type="component" value="Unassembled WGS sequence"/>
</dbReference>
<comment type="caution">
    <text evidence="1">The sequence shown here is derived from an EMBL/GenBank/DDBJ whole genome shotgun (WGS) entry which is preliminary data.</text>
</comment>
<proteinExistence type="predicted"/>
<name>A0A7W6JVV9_9SPHN</name>
<organism evidence="1 2">
    <name type="scientific">Sphingomonas kyeonggiensis</name>
    <dbReference type="NCBI Taxonomy" id="1268553"/>
    <lineage>
        <taxon>Bacteria</taxon>
        <taxon>Pseudomonadati</taxon>
        <taxon>Pseudomonadota</taxon>
        <taxon>Alphaproteobacteria</taxon>
        <taxon>Sphingomonadales</taxon>
        <taxon>Sphingomonadaceae</taxon>
        <taxon>Sphingomonas</taxon>
    </lineage>
</organism>
<dbReference type="EMBL" id="JACIEH010000002">
    <property type="protein sequence ID" value="MBB4099451.1"/>
    <property type="molecule type" value="Genomic_DNA"/>
</dbReference>
<gene>
    <name evidence="1" type="ORF">GGR46_003015</name>
</gene>
<reference evidence="1 2" key="1">
    <citation type="submission" date="2020-08" db="EMBL/GenBank/DDBJ databases">
        <title>Genomic Encyclopedia of Type Strains, Phase IV (KMG-IV): sequencing the most valuable type-strain genomes for metagenomic binning, comparative biology and taxonomic classification.</title>
        <authorList>
            <person name="Goeker M."/>
        </authorList>
    </citation>
    <scope>NUCLEOTIDE SEQUENCE [LARGE SCALE GENOMIC DNA]</scope>
    <source>
        <strain evidence="1 2">DSM 101806</strain>
    </source>
</reference>
<evidence type="ECO:0000313" key="2">
    <source>
        <dbReference type="Proteomes" id="UP000557392"/>
    </source>
</evidence>
<accession>A0A7W6JVV9</accession>
<sequence length="76" mass="7694">MMPVVPGGLLARSGLCTVGEPAETLGGVATMPAETGPEPRGRAADIGSFAHKAVVQARSATTYSGTRQRSADDIPV</sequence>
<evidence type="ECO:0000313" key="1">
    <source>
        <dbReference type="EMBL" id="MBB4099451.1"/>
    </source>
</evidence>
<dbReference type="AlphaFoldDB" id="A0A7W6JVV9"/>